<name>A0A7K0CKL1_9ACTN</name>
<evidence type="ECO:0000313" key="4">
    <source>
        <dbReference type="Proteomes" id="UP000466345"/>
    </source>
</evidence>
<dbReference type="AlphaFoldDB" id="A0A7K0CKL1"/>
<dbReference type="RefSeq" id="WP_153454121.1">
    <property type="nucleotide sequence ID" value="NZ_WEGJ01000016.1"/>
</dbReference>
<reference evidence="3 4" key="1">
    <citation type="submission" date="2019-10" db="EMBL/GenBank/DDBJ databases">
        <title>Streptomyces smaragdinus sp. nov. and Streptomyces fabii sp. nov., isolated from the gut of fungus growing-termite Macrotermes natalensis.</title>
        <authorList>
            <person name="Schwitalla J."/>
            <person name="Benndorf R."/>
            <person name="Martin K."/>
            <person name="De Beer W."/>
            <person name="Kaster A.-K."/>
            <person name="Vollmers J."/>
            <person name="Poulsen M."/>
            <person name="Beemelmanns C."/>
        </authorList>
    </citation>
    <scope>NUCLEOTIDE SEQUENCE [LARGE SCALE GENOMIC DNA]</scope>
    <source>
        <strain evidence="3 4">RB5</strain>
    </source>
</reference>
<feature type="region of interest" description="Disordered" evidence="1">
    <location>
        <begin position="1"/>
        <end position="20"/>
    </location>
</feature>
<keyword evidence="4" id="KW-1185">Reference proteome</keyword>
<feature type="domain" description="DUF1707" evidence="2">
    <location>
        <begin position="14"/>
        <end position="66"/>
    </location>
</feature>
<evidence type="ECO:0000313" key="3">
    <source>
        <dbReference type="EMBL" id="MQY13951.1"/>
    </source>
</evidence>
<dbReference type="PANTHER" id="PTHR40763">
    <property type="entry name" value="MEMBRANE PROTEIN-RELATED"/>
    <property type="match status" value="1"/>
</dbReference>
<comment type="caution">
    <text evidence="3">The sequence shown here is derived from an EMBL/GenBank/DDBJ whole genome shotgun (WGS) entry which is preliminary data.</text>
</comment>
<dbReference type="PANTHER" id="PTHR40763:SF4">
    <property type="entry name" value="DUF1707 DOMAIN-CONTAINING PROTEIN"/>
    <property type="match status" value="1"/>
</dbReference>
<dbReference type="Proteomes" id="UP000466345">
    <property type="component" value="Unassembled WGS sequence"/>
</dbReference>
<dbReference type="EMBL" id="WEGJ01000016">
    <property type="protein sequence ID" value="MQY13951.1"/>
    <property type="molecule type" value="Genomic_DNA"/>
</dbReference>
<proteinExistence type="predicted"/>
<organism evidence="3 4">
    <name type="scientific">Streptomyces smaragdinus</name>
    <dbReference type="NCBI Taxonomy" id="2585196"/>
    <lineage>
        <taxon>Bacteria</taxon>
        <taxon>Bacillati</taxon>
        <taxon>Actinomycetota</taxon>
        <taxon>Actinomycetes</taxon>
        <taxon>Kitasatosporales</taxon>
        <taxon>Streptomycetaceae</taxon>
        <taxon>Streptomyces</taxon>
    </lineage>
</organism>
<accession>A0A7K0CKL1</accession>
<dbReference type="InterPro" id="IPR012551">
    <property type="entry name" value="DUF1707_SHOCT-like"/>
</dbReference>
<protein>
    <recommendedName>
        <fullName evidence="2">DUF1707 domain-containing protein</fullName>
    </recommendedName>
</protein>
<evidence type="ECO:0000259" key="2">
    <source>
        <dbReference type="Pfam" id="PF08044"/>
    </source>
</evidence>
<gene>
    <name evidence="3" type="ORF">SRB5_41110</name>
</gene>
<evidence type="ECO:0000256" key="1">
    <source>
        <dbReference type="SAM" id="MobiDB-lite"/>
    </source>
</evidence>
<sequence>MTSDERPSRPLPELRASDADRDRVANVLREALAEGRLSMDEFEERLESAYQAKTYGELEPLTADLPGPESGALSLRKRQTPAGSAWPGRIGGRPTSTAGIGVLGGFQRRGRWTVPRLFTAVTVCGGGEIDLRDADFESADTEIRVVAVMGGVNIVVPPEIEVEVRGLGIMGGFDQSHTGTRGAPGAPRVVVTGFAFWGGVGISRRRRHREIAED</sequence>
<dbReference type="Pfam" id="PF08044">
    <property type="entry name" value="DUF1707"/>
    <property type="match status" value="1"/>
</dbReference>
<dbReference type="OrthoDB" id="3625082at2"/>